<proteinExistence type="predicted"/>
<dbReference type="GeneID" id="56083133"/>
<dbReference type="KEGG" id="hpel:HZS54_11050"/>
<keyword evidence="2" id="KW-1185">Reference proteome</keyword>
<accession>A0A7D5PAZ3</accession>
<organism evidence="1 2">
    <name type="scientific">Halosimplex pelagicum</name>
    <dbReference type="NCBI Taxonomy" id="869886"/>
    <lineage>
        <taxon>Archaea</taxon>
        <taxon>Methanobacteriati</taxon>
        <taxon>Methanobacteriota</taxon>
        <taxon>Stenosarchaea group</taxon>
        <taxon>Halobacteria</taxon>
        <taxon>Halobacteriales</taxon>
        <taxon>Haloarculaceae</taxon>
        <taxon>Halosimplex</taxon>
    </lineage>
</organism>
<dbReference type="RefSeq" id="WP_179922573.1">
    <property type="nucleotide sequence ID" value="NZ_CP058909.1"/>
</dbReference>
<dbReference type="EMBL" id="CP058909">
    <property type="protein sequence ID" value="QLH82105.1"/>
    <property type="molecule type" value="Genomic_DNA"/>
</dbReference>
<name>A0A7D5PAZ3_9EURY</name>
<sequence>MKFTCPACVEDVEVDPVRIDGAQFNYRVSCSTPGCEYETKANPLPSVEEFVQAKHYAILETGSPGGLRSFHHVDQFGIPGGAVDVFLCVTAAGEVVWIVQSMGATGLYRPDDHENIEAVVQAHTDLERELFDQSTD</sequence>
<dbReference type="AlphaFoldDB" id="A0A7D5PAZ3"/>
<dbReference type="Proteomes" id="UP000509346">
    <property type="component" value="Chromosome"/>
</dbReference>
<reference evidence="1 2" key="1">
    <citation type="submission" date="2020-07" db="EMBL/GenBank/DDBJ databases">
        <title>Halosimplex litoreum sp. nov. and Halosimplex rubrum sp. nov., isolated from different salt environments.</title>
        <authorList>
            <person name="Cui H."/>
        </authorList>
    </citation>
    <scope>NUCLEOTIDE SEQUENCE [LARGE SCALE GENOMIC DNA]</scope>
    <source>
        <strain evidence="1 2">R2</strain>
    </source>
</reference>
<evidence type="ECO:0000313" key="2">
    <source>
        <dbReference type="Proteomes" id="UP000509346"/>
    </source>
</evidence>
<protein>
    <submittedName>
        <fullName evidence="1">Uncharacterized protein</fullName>
    </submittedName>
</protein>
<evidence type="ECO:0000313" key="1">
    <source>
        <dbReference type="EMBL" id="QLH82105.1"/>
    </source>
</evidence>
<gene>
    <name evidence="1" type="ORF">HZS54_11050</name>
</gene>